<dbReference type="GO" id="GO:0004497">
    <property type="term" value="F:monooxygenase activity"/>
    <property type="evidence" value="ECO:0007669"/>
    <property type="project" value="UniProtKB-KW"/>
</dbReference>
<dbReference type="InterPro" id="IPR007138">
    <property type="entry name" value="ABM_dom"/>
</dbReference>
<gene>
    <name evidence="2" type="ORF">QGN29_07875</name>
</gene>
<protein>
    <submittedName>
        <fullName evidence="2">Antibiotic biosynthesis monooxygenase</fullName>
        <ecNumber evidence="2">1.14.-.-</ecNumber>
    </submittedName>
</protein>
<dbReference type="EMBL" id="CP123872">
    <property type="protein sequence ID" value="WND01476.1"/>
    <property type="molecule type" value="Genomic_DNA"/>
</dbReference>
<dbReference type="Proteomes" id="UP001268683">
    <property type="component" value="Chromosome"/>
</dbReference>
<dbReference type="InterPro" id="IPR011008">
    <property type="entry name" value="Dimeric_a/b-barrel"/>
</dbReference>
<dbReference type="Pfam" id="PF03992">
    <property type="entry name" value="ABM"/>
    <property type="match status" value="1"/>
</dbReference>
<reference evidence="2" key="1">
    <citation type="submission" date="2023-04" db="EMBL/GenBank/DDBJ databases">
        <title>Complete genome sequence of Temperatibacter marinus.</title>
        <authorList>
            <person name="Rong J.-C."/>
            <person name="Yi M.-L."/>
            <person name="Zhao Q."/>
        </authorList>
    </citation>
    <scope>NUCLEOTIDE SEQUENCE</scope>
    <source>
        <strain evidence="2">NBRC 110045</strain>
    </source>
</reference>
<dbReference type="SUPFAM" id="SSF54909">
    <property type="entry name" value="Dimeric alpha+beta barrel"/>
    <property type="match status" value="1"/>
</dbReference>
<sequence length="109" mass="12325">MSISPTPRPPYIAVIFSNQREEVDEKGYAQTADEMVALASKQDGYLGIESVRDETGFGITVSYWRDEDAIKNWKANADHQAAQKAGRKTWYRAYKTRISTVTRDYGLGD</sequence>
<name>A0AA52H7V6_9PROT</name>
<dbReference type="RefSeq" id="WP_310797304.1">
    <property type="nucleotide sequence ID" value="NZ_CP123872.1"/>
</dbReference>
<proteinExistence type="predicted"/>
<evidence type="ECO:0000259" key="1">
    <source>
        <dbReference type="Pfam" id="PF03992"/>
    </source>
</evidence>
<dbReference type="InterPro" id="IPR052936">
    <property type="entry name" value="Jasmonate_Hydroxylase-like"/>
</dbReference>
<dbReference type="PANTHER" id="PTHR37811">
    <property type="entry name" value="BLL5343 PROTEIN"/>
    <property type="match status" value="1"/>
</dbReference>
<accession>A0AA52H7V6</accession>
<feature type="domain" description="ABM" evidence="1">
    <location>
        <begin position="24"/>
        <end position="84"/>
    </location>
</feature>
<keyword evidence="3" id="KW-1185">Reference proteome</keyword>
<dbReference type="KEGG" id="tmk:QGN29_07875"/>
<dbReference type="AlphaFoldDB" id="A0AA52H7V6"/>
<organism evidence="2 3">
    <name type="scientific">Temperatibacter marinus</name>
    <dbReference type="NCBI Taxonomy" id="1456591"/>
    <lineage>
        <taxon>Bacteria</taxon>
        <taxon>Pseudomonadati</taxon>
        <taxon>Pseudomonadota</taxon>
        <taxon>Alphaproteobacteria</taxon>
        <taxon>Kordiimonadales</taxon>
        <taxon>Temperatibacteraceae</taxon>
        <taxon>Temperatibacter</taxon>
    </lineage>
</organism>
<keyword evidence="2" id="KW-0560">Oxidoreductase</keyword>
<dbReference type="Gene3D" id="3.30.70.100">
    <property type="match status" value="1"/>
</dbReference>
<keyword evidence="2" id="KW-0503">Monooxygenase</keyword>
<evidence type="ECO:0000313" key="3">
    <source>
        <dbReference type="Proteomes" id="UP001268683"/>
    </source>
</evidence>
<evidence type="ECO:0000313" key="2">
    <source>
        <dbReference type="EMBL" id="WND01476.1"/>
    </source>
</evidence>
<dbReference type="PANTHER" id="PTHR37811:SF2">
    <property type="entry name" value="ABM DOMAIN-CONTAINING PROTEIN"/>
    <property type="match status" value="1"/>
</dbReference>
<dbReference type="EC" id="1.14.-.-" evidence="2"/>